<evidence type="ECO:0000256" key="3">
    <source>
        <dbReference type="ARBA" id="ARBA00022840"/>
    </source>
</evidence>
<dbReference type="FunFam" id="3.30.420.40:FF:000028">
    <property type="entry name" value="heat shock 70 kDa protein-like"/>
    <property type="match status" value="1"/>
</dbReference>
<evidence type="ECO:0000256" key="2">
    <source>
        <dbReference type="ARBA" id="ARBA00022741"/>
    </source>
</evidence>
<dbReference type="InterPro" id="IPR043129">
    <property type="entry name" value="ATPase_NBD"/>
</dbReference>
<dbReference type="Pfam" id="PF00012">
    <property type="entry name" value="HSP70"/>
    <property type="match status" value="1"/>
</dbReference>
<evidence type="ECO:0000313" key="5">
    <source>
        <dbReference type="Proteomes" id="UP001180020"/>
    </source>
</evidence>
<dbReference type="SUPFAM" id="SSF53067">
    <property type="entry name" value="Actin-like ATPase domain"/>
    <property type="match status" value="1"/>
</dbReference>
<keyword evidence="4" id="KW-0346">Stress response</keyword>
<dbReference type="GO" id="GO:0005524">
    <property type="term" value="F:ATP binding"/>
    <property type="evidence" value="ECO:0007669"/>
    <property type="project" value="UniProtKB-KW"/>
</dbReference>
<dbReference type="Gene3D" id="3.30.420.40">
    <property type="match status" value="1"/>
</dbReference>
<dbReference type="EMBL" id="JAUJYO010000003">
    <property type="protein sequence ID" value="KAK1320694.1"/>
    <property type="molecule type" value="Genomic_DNA"/>
</dbReference>
<accession>A0AAV9F624</accession>
<evidence type="ECO:0000313" key="4">
    <source>
        <dbReference type="EMBL" id="KAK1320694.1"/>
    </source>
</evidence>
<organism evidence="4 5">
    <name type="scientific">Acorus calamus</name>
    <name type="common">Sweet flag</name>
    <dbReference type="NCBI Taxonomy" id="4465"/>
    <lineage>
        <taxon>Eukaryota</taxon>
        <taxon>Viridiplantae</taxon>
        <taxon>Streptophyta</taxon>
        <taxon>Embryophyta</taxon>
        <taxon>Tracheophyta</taxon>
        <taxon>Spermatophyta</taxon>
        <taxon>Magnoliopsida</taxon>
        <taxon>Liliopsida</taxon>
        <taxon>Acoraceae</taxon>
        <taxon>Acorus</taxon>
    </lineage>
</organism>
<dbReference type="Proteomes" id="UP001180020">
    <property type="component" value="Unassembled WGS sequence"/>
</dbReference>
<dbReference type="GO" id="GO:0140662">
    <property type="term" value="F:ATP-dependent protein folding chaperone"/>
    <property type="evidence" value="ECO:0007669"/>
    <property type="project" value="InterPro"/>
</dbReference>
<evidence type="ECO:0000256" key="1">
    <source>
        <dbReference type="ARBA" id="ARBA00007381"/>
    </source>
</evidence>
<dbReference type="PRINTS" id="PR00301">
    <property type="entry name" value="HEATSHOCK70"/>
</dbReference>
<dbReference type="InterPro" id="IPR013126">
    <property type="entry name" value="Hsp_70_fam"/>
</dbReference>
<comment type="caution">
    <text evidence="4">The sequence shown here is derived from an EMBL/GenBank/DDBJ whole genome shotgun (WGS) entry which is preliminary data.</text>
</comment>
<name>A0AAV9F624_ACOCL</name>
<reference evidence="4" key="2">
    <citation type="submission" date="2023-06" db="EMBL/GenBank/DDBJ databases">
        <authorList>
            <person name="Ma L."/>
            <person name="Liu K.-W."/>
            <person name="Li Z."/>
            <person name="Hsiao Y.-Y."/>
            <person name="Qi Y."/>
            <person name="Fu T."/>
            <person name="Tang G."/>
            <person name="Zhang D."/>
            <person name="Sun W.-H."/>
            <person name="Liu D.-K."/>
            <person name="Li Y."/>
            <person name="Chen G.-Z."/>
            <person name="Liu X.-D."/>
            <person name="Liao X.-Y."/>
            <person name="Jiang Y.-T."/>
            <person name="Yu X."/>
            <person name="Hao Y."/>
            <person name="Huang J."/>
            <person name="Zhao X.-W."/>
            <person name="Ke S."/>
            <person name="Chen Y.-Y."/>
            <person name="Wu W.-L."/>
            <person name="Hsu J.-L."/>
            <person name="Lin Y.-F."/>
            <person name="Huang M.-D."/>
            <person name="Li C.-Y."/>
            <person name="Huang L."/>
            <person name="Wang Z.-W."/>
            <person name="Zhao X."/>
            <person name="Zhong W.-Y."/>
            <person name="Peng D.-H."/>
            <person name="Ahmad S."/>
            <person name="Lan S."/>
            <person name="Zhang J.-S."/>
            <person name="Tsai W.-C."/>
            <person name="Van De Peer Y."/>
            <person name="Liu Z.-J."/>
        </authorList>
    </citation>
    <scope>NUCLEOTIDE SEQUENCE</scope>
    <source>
        <strain evidence="4">CP</strain>
        <tissue evidence="4">Leaves</tissue>
    </source>
</reference>
<keyword evidence="2" id="KW-0547">Nucleotide-binding</keyword>
<gene>
    <name evidence="4" type="primary">HSP70-8</name>
    <name evidence="4" type="ORF">QJS10_CPA03g01555</name>
</gene>
<keyword evidence="5" id="KW-1185">Reference proteome</keyword>
<reference evidence="4" key="1">
    <citation type="journal article" date="2023" name="Nat. Commun.">
        <title>Diploid and tetraploid genomes of Acorus and the evolution of monocots.</title>
        <authorList>
            <person name="Ma L."/>
            <person name="Liu K.W."/>
            <person name="Li Z."/>
            <person name="Hsiao Y.Y."/>
            <person name="Qi Y."/>
            <person name="Fu T."/>
            <person name="Tang G.D."/>
            <person name="Zhang D."/>
            <person name="Sun W.H."/>
            <person name="Liu D.K."/>
            <person name="Li Y."/>
            <person name="Chen G.Z."/>
            <person name="Liu X.D."/>
            <person name="Liao X.Y."/>
            <person name="Jiang Y.T."/>
            <person name="Yu X."/>
            <person name="Hao Y."/>
            <person name="Huang J."/>
            <person name="Zhao X.W."/>
            <person name="Ke S."/>
            <person name="Chen Y.Y."/>
            <person name="Wu W.L."/>
            <person name="Hsu J.L."/>
            <person name="Lin Y.F."/>
            <person name="Huang M.D."/>
            <person name="Li C.Y."/>
            <person name="Huang L."/>
            <person name="Wang Z.W."/>
            <person name="Zhao X."/>
            <person name="Zhong W.Y."/>
            <person name="Peng D.H."/>
            <person name="Ahmad S."/>
            <person name="Lan S."/>
            <person name="Zhang J.S."/>
            <person name="Tsai W.C."/>
            <person name="Van de Peer Y."/>
            <person name="Liu Z.J."/>
        </authorList>
    </citation>
    <scope>NUCLEOTIDE SEQUENCE</scope>
    <source>
        <strain evidence="4">CP</strain>
    </source>
</reference>
<sequence length="80" mass="8571">MAENGEPPAIGIDLGTTSLSVAIWQNGCCNLIRNEKDESRTPFYVVFTDDGILVGEAAEREIDKNPVDTVFDPESAAASV</sequence>
<proteinExistence type="inferred from homology"/>
<protein>
    <submittedName>
        <fullName evidence="4">Heat shock 70 kDa protein 8</fullName>
    </submittedName>
</protein>
<keyword evidence="3" id="KW-0067">ATP-binding</keyword>
<dbReference type="AlphaFoldDB" id="A0AAV9F624"/>
<comment type="similarity">
    <text evidence="1">Belongs to the heat shock protein 70 family.</text>
</comment>